<organism evidence="3 4">
    <name type="scientific">Kocuria tytonicola</name>
    <dbReference type="NCBI Taxonomy" id="2055946"/>
    <lineage>
        <taxon>Bacteria</taxon>
        <taxon>Bacillati</taxon>
        <taxon>Actinomycetota</taxon>
        <taxon>Actinomycetes</taxon>
        <taxon>Micrococcales</taxon>
        <taxon>Micrococcaceae</taxon>
        <taxon>Kocuria</taxon>
    </lineage>
</organism>
<dbReference type="InterPro" id="IPR050266">
    <property type="entry name" value="AB_hydrolase_sf"/>
</dbReference>
<keyword evidence="3" id="KW-0378">Hydrolase</keyword>
<dbReference type="Gene3D" id="3.40.50.1820">
    <property type="entry name" value="alpha/beta hydrolase"/>
    <property type="match status" value="1"/>
</dbReference>
<dbReference type="PANTHER" id="PTHR43798">
    <property type="entry name" value="MONOACYLGLYCEROL LIPASE"/>
    <property type="match status" value="1"/>
</dbReference>
<evidence type="ECO:0000313" key="3">
    <source>
        <dbReference type="EMBL" id="RLY94984.1"/>
    </source>
</evidence>
<dbReference type="GO" id="GO:0016787">
    <property type="term" value="F:hydrolase activity"/>
    <property type="evidence" value="ECO:0007669"/>
    <property type="project" value="UniProtKB-KW"/>
</dbReference>
<reference evidence="3 4" key="1">
    <citation type="submission" date="2018-10" db="EMBL/GenBank/DDBJ databases">
        <title>Kocuria tytonicola, new bacteria from the preen glands of American barn owls (Tyto furcata).</title>
        <authorList>
            <person name="Braun M.S."/>
            <person name="Wang E."/>
            <person name="Zimmermann S."/>
            <person name="Boutin S."/>
            <person name="Wagner H."/>
            <person name="Wink M."/>
        </authorList>
    </citation>
    <scope>NUCLEOTIDE SEQUENCE [LARGE SCALE GENOMIC DNA]</scope>
    <source>
        <strain evidence="3 4">473</strain>
    </source>
</reference>
<dbReference type="EMBL" id="RDEX01000001">
    <property type="protein sequence ID" value="RLY94984.1"/>
    <property type="molecule type" value="Genomic_DNA"/>
</dbReference>
<dbReference type="InterPro" id="IPR000073">
    <property type="entry name" value="AB_hydrolase_1"/>
</dbReference>
<evidence type="ECO:0000259" key="2">
    <source>
        <dbReference type="Pfam" id="PF00561"/>
    </source>
</evidence>
<gene>
    <name evidence="3" type="ORF">EAE32_07690</name>
</gene>
<dbReference type="PRINTS" id="PR00111">
    <property type="entry name" value="ABHYDROLASE"/>
</dbReference>
<dbReference type="Pfam" id="PF00561">
    <property type="entry name" value="Abhydrolase_1"/>
    <property type="match status" value="1"/>
</dbReference>
<dbReference type="Proteomes" id="UP000277871">
    <property type="component" value="Unassembled WGS sequence"/>
</dbReference>
<sequence>MDNPYAERRSVELDGYRVRYWFYDTDKERKPLLVMLHGFRGDHHGLQLIATALREKYHVVVPDLPGFGRSEPFPDREHSVAEYVRFVRDFLITLTDGAVSPDSGTGVVLAGHSFGSILAAHFAAEHPSMVERLVLINPISQPALAGDQKSLTKLTRLYYGAGSALPRRLGTRLLSSNAVVKLMTDVMVKSDDPDVKHYALRQHQAYFNTFANREVLSQAYDASISRTVAEVAMNLSMPTLLLVGELDDLGSVGSQRTMASWIRSHRLEIIPAVGHLIHYEAPETAAALIEDFLGAPAPEPLEGYDTLPLADTTESTPDQLTGMLPAVDRAASARQFRRETRARGLSGEPGTSKESGGSRR</sequence>
<keyword evidence="4" id="KW-1185">Reference proteome</keyword>
<dbReference type="InterPro" id="IPR000639">
    <property type="entry name" value="Epox_hydrolase-like"/>
</dbReference>
<dbReference type="SUPFAM" id="SSF53474">
    <property type="entry name" value="alpha/beta-Hydrolases"/>
    <property type="match status" value="1"/>
</dbReference>
<feature type="domain" description="AB hydrolase-1" evidence="2">
    <location>
        <begin position="31"/>
        <end position="282"/>
    </location>
</feature>
<accession>A0A3L9L9Z6</accession>
<dbReference type="InterPro" id="IPR029058">
    <property type="entry name" value="AB_hydrolase_fold"/>
</dbReference>
<dbReference type="AlphaFoldDB" id="A0A3L9L9Z6"/>
<proteinExistence type="predicted"/>
<evidence type="ECO:0000313" key="4">
    <source>
        <dbReference type="Proteomes" id="UP000277871"/>
    </source>
</evidence>
<protein>
    <submittedName>
        <fullName evidence="3">Alpha/beta hydrolase</fullName>
    </submittedName>
</protein>
<dbReference type="RefSeq" id="WP_121864664.1">
    <property type="nucleotide sequence ID" value="NZ_RDEX01000001.1"/>
</dbReference>
<feature type="region of interest" description="Disordered" evidence="1">
    <location>
        <begin position="303"/>
        <end position="360"/>
    </location>
</feature>
<dbReference type="PRINTS" id="PR00412">
    <property type="entry name" value="EPOXHYDRLASE"/>
</dbReference>
<evidence type="ECO:0000256" key="1">
    <source>
        <dbReference type="SAM" id="MobiDB-lite"/>
    </source>
</evidence>
<name>A0A3L9L9Z6_9MICC</name>
<comment type="caution">
    <text evidence="3">The sequence shown here is derived from an EMBL/GenBank/DDBJ whole genome shotgun (WGS) entry which is preliminary data.</text>
</comment>